<sequence length="328" mass="35518">MKGTYFRAQCVDGKKMPFVIGYAVVEEVLGGWSNAKVERFAARVSDHWGLGHAGCGNPVLVFMSKDDRVLTIRTGAQAKRFVTDAVSKEIVREAIEHLKGGNLNYALELVALRLREQLNGQAPYRWIFLWEKLWPWLLGFGIVLFFGFCICAEYCFQCFVCCGAGCCYGLLFLLTLPGWLFAFCIDGCCSCCCCSKRSTTAASDGGTLRDNQADSIAASTASPPGDPQETEAMARVYAALQRQAAADLRVEFTPSAPPLSNTTAAAGTDPEKGEAMSPIPLAPPLPDDLCSICLDPLHSDSSSEEALPVATLTCSHAFHQVCISEWGD</sequence>
<keyword evidence="1" id="KW-0863">Zinc-finger</keyword>
<evidence type="ECO:0000259" key="4">
    <source>
        <dbReference type="PROSITE" id="PS50089"/>
    </source>
</evidence>
<dbReference type="SUPFAM" id="SSF57850">
    <property type="entry name" value="RING/U-box"/>
    <property type="match status" value="1"/>
</dbReference>
<proteinExistence type="predicted"/>
<protein>
    <recommendedName>
        <fullName evidence="4">RING-type domain-containing protein</fullName>
    </recommendedName>
</protein>
<reference evidence="5" key="1">
    <citation type="submission" date="2014-11" db="EMBL/GenBank/DDBJ databases">
        <authorList>
            <person name="Otto D Thomas"/>
            <person name="Naeem Raeece"/>
        </authorList>
    </citation>
    <scope>NUCLEOTIDE SEQUENCE</scope>
</reference>
<dbReference type="Pfam" id="PF04536">
    <property type="entry name" value="TPM_phosphatase"/>
    <property type="match status" value="1"/>
</dbReference>
<dbReference type="AlphaFoldDB" id="A0A0G4I5W9"/>
<dbReference type="PANTHER" id="PTHR33748">
    <property type="entry name" value="PROTEIN CBG04600"/>
    <property type="match status" value="1"/>
</dbReference>
<dbReference type="PANTHER" id="PTHR33748:SF5">
    <property type="entry name" value="GROUND-LIKE DOMAIN-CONTAINING PROTEIN"/>
    <property type="match status" value="1"/>
</dbReference>
<evidence type="ECO:0000313" key="5">
    <source>
        <dbReference type="EMBL" id="CEM52404.1"/>
    </source>
</evidence>
<feature type="domain" description="RING-type" evidence="4">
    <location>
        <begin position="290"/>
        <end position="328"/>
    </location>
</feature>
<dbReference type="Gene3D" id="3.30.40.10">
    <property type="entry name" value="Zinc/RING finger domain, C3HC4 (zinc finger)"/>
    <property type="match status" value="1"/>
</dbReference>
<name>A0A0G4I5W9_9ALVE</name>
<dbReference type="InterPro" id="IPR007621">
    <property type="entry name" value="TPM_dom"/>
</dbReference>
<keyword evidence="3" id="KW-1133">Transmembrane helix</keyword>
<keyword evidence="1" id="KW-0479">Metal-binding</keyword>
<dbReference type="Pfam" id="PF13639">
    <property type="entry name" value="zf-RING_2"/>
    <property type="match status" value="1"/>
</dbReference>
<keyword evidence="3" id="KW-0812">Transmembrane</keyword>
<feature type="transmembrane region" description="Helical" evidence="3">
    <location>
        <begin position="159"/>
        <end position="182"/>
    </location>
</feature>
<feature type="transmembrane region" description="Helical" evidence="3">
    <location>
        <begin position="133"/>
        <end position="152"/>
    </location>
</feature>
<evidence type="ECO:0000256" key="1">
    <source>
        <dbReference type="PROSITE-ProRule" id="PRU00175"/>
    </source>
</evidence>
<evidence type="ECO:0000256" key="2">
    <source>
        <dbReference type="SAM" id="MobiDB-lite"/>
    </source>
</evidence>
<dbReference type="GO" id="GO:0016020">
    <property type="term" value="C:membrane"/>
    <property type="evidence" value="ECO:0007669"/>
    <property type="project" value="TreeGrafter"/>
</dbReference>
<accession>A0A0G4I5W9</accession>
<keyword evidence="1" id="KW-0862">Zinc</keyword>
<dbReference type="VEuPathDB" id="CryptoDB:Cvel_11245"/>
<dbReference type="Gene3D" id="3.10.310.50">
    <property type="match status" value="1"/>
</dbReference>
<keyword evidence="3" id="KW-0472">Membrane</keyword>
<organism evidence="5">
    <name type="scientific">Chromera velia CCMP2878</name>
    <dbReference type="NCBI Taxonomy" id="1169474"/>
    <lineage>
        <taxon>Eukaryota</taxon>
        <taxon>Sar</taxon>
        <taxon>Alveolata</taxon>
        <taxon>Colpodellida</taxon>
        <taxon>Chromeraceae</taxon>
        <taxon>Chromera</taxon>
    </lineage>
</organism>
<dbReference type="GO" id="GO:0008270">
    <property type="term" value="F:zinc ion binding"/>
    <property type="evidence" value="ECO:0007669"/>
    <property type="project" value="UniProtKB-KW"/>
</dbReference>
<evidence type="ECO:0000256" key="3">
    <source>
        <dbReference type="SAM" id="Phobius"/>
    </source>
</evidence>
<dbReference type="InterPro" id="IPR001841">
    <property type="entry name" value="Znf_RING"/>
</dbReference>
<feature type="region of interest" description="Disordered" evidence="2">
    <location>
        <begin position="253"/>
        <end position="277"/>
    </location>
</feature>
<dbReference type="EMBL" id="CDMZ01005232">
    <property type="protein sequence ID" value="CEM52404.1"/>
    <property type="molecule type" value="Genomic_DNA"/>
</dbReference>
<dbReference type="InterPro" id="IPR013083">
    <property type="entry name" value="Znf_RING/FYVE/PHD"/>
</dbReference>
<gene>
    <name evidence="5" type="ORF">Cvel_11245</name>
</gene>
<dbReference type="PROSITE" id="PS50089">
    <property type="entry name" value="ZF_RING_2"/>
    <property type="match status" value="1"/>
</dbReference>